<name>A0A5B7JLT7_PORTR</name>
<accession>A0A5B7JLT7</accession>
<evidence type="ECO:0000256" key="1">
    <source>
        <dbReference type="SAM" id="MobiDB-lite"/>
    </source>
</evidence>
<gene>
    <name evidence="2" type="ORF">E2C01_090611</name>
</gene>
<dbReference type="EMBL" id="VSRR010102104">
    <property type="protein sequence ID" value="MPC95403.1"/>
    <property type="molecule type" value="Genomic_DNA"/>
</dbReference>
<dbReference type="AlphaFoldDB" id="A0A5B7JLT7"/>
<evidence type="ECO:0000313" key="3">
    <source>
        <dbReference type="Proteomes" id="UP000324222"/>
    </source>
</evidence>
<feature type="region of interest" description="Disordered" evidence="1">
    <location>
        <begin position="1"/>
        <end position="66"/>
    </location>
</feature>
<sequence length="80" mass="8329">MALTWTPVLGGADEPVTPGRSLPHIIKAGQPSAPTNCLPYPTTPSLHSGPPRHEMPPTPGQSLPNITETGLLLGICSLLK</sequence>
<proteinExistence type="predicted"/>
<reference evidence="2 3" key="1">
    <citation type="submission" date="2019-05" db="EMBL/GenBank/DDBJ databases">
        <title>Another draft genome of Portunus trituberculatus and its Hox gene families provides insights of decapod evolution.</title>
        <authorList>
            <person name="Jeong J.-H."/>
            <person name="Song I."/>
            <person name="Kim S."/>
            <person name="Choi T."/>
            <person name="Kim D."/>
            <person name="Ryu S."/>
            <person name="Kim W."/>
        </authorList>
    </citation>
    <scope>NUCLEOTIDE SEQUENCE [LARGE SCALE GENOMIC DNA]</scope>
    <source>
        <tissue evidence="2">Muscle</tissue>
    </source>
</reference>
<keyword evidence="3" id="KW-1185">Reference proteome</keyword>
<comment type="caution">
    <text evidence="2">The sequence shown here is derived from an EMBL/GenBank/DDBJ whole genome shotgun (WGS) entry which is preliminary data.</text>
</comment>
<protein>
    <submittedName>
        <fullName evidence="2">Uncharacterized protein</fullName>
    </submittedName>
</protein>
<evidence type="ECO:0000313" key="2">
    <source>
        <dbReference type="EMBL" id="MPC95403.1"/>
    </source>
</evidence>
<organism evidence="2 3">
    <name type="scientific">Portunus trituberculatus</name>
    <name type="common">Swimming crab</name>
    <name type="synonym">Neptunus trituberculatus</name>
    <dbReference type="NCBI Taxonomy" id="210409"/>
    <lineage>
        <taxon>Eukaryota</taxon>
        <taxon>Metazoa</taxon>
        <taxon>Ecdysozoa</taxon>
        <taxon>Arthropoda</taxon>
        <taxon>Crustacea</taxon>
        <taxon>Multicrustacea</taxon>
        <taxon>Malacostraca</taxon>
        <taxon>Eumalacostraca</taxon>
        <taxon>Eucarida</taxon>
        <taxon>Decapoda</taxon>
        <taxon>Pleocyemata</taxon>
        <taxon>Brachyura</taxon>
        <taxon>Eubrachyura</taxon>
        <taxon>Portunoidea</taxon>
        <taxon>Portunidae</taxon>
        <taxon>Portuninae</taxon>
        <taxon>Portunus</taxon>
    </lineage>
</organism>
<dbReference type="Proteomes" id="UP000324222">
    <property type="component" value="Unassembled WGS sequence"/>
</dbReference>